<dbReference type="Proteomes" id="UP000095228">
    <property type="component" value="Chromosome"/>
</dbReference>
<dbReference type="OrthoDB" id="9813906at2"/>
<dbReference type="Pfam" id="PF02653">
    <property type="entry name" value="BPD_transp_2"/>
    <property type="match status" value="1"/>
</dbReference>
<dbReference type="NCBIfam" id="NF008441">
    <property type="entry name" value="PRK11285.1"/>
    <property type="match status" value="1"/>
</dbReference>
<evidence type="ECO:0000313" key="8">
    <source>
        <dbReference type="Proteomes" id="UP000095228"/>
    </source>
</evidence>
<proteinExistence type="predicted"/>
<dbReference type="InterPro" id="IPR001851">
    <property type="entry name" value="ABC_transp_permease"/>
</dbReference>
<evidence type="ECO:0000256" key="4">
    <source>
        <dbReference type="ARBA" id="ARBA00022989"/>
    </source>
</evidence>
<evidence type="ECO:0000256" key="3">
    <source>
        <dbReference type="ARBA" id="ARBA00022692"/>
    </source>
</evidence>
<dbReference type="PATRIC" id="fig|1838286.3.peg.1655"/>
<evidence type="ECO:0000256" key="6">
    <source>
        <dbReference type="SAM" id="Phobius"/>
    </source>
</evidence>
<feature type="transmembrane region" description="Helical" evidence="6">
    <location>
        <begin position="92"/>
        <end position="114"/>
    </location>
</feature>
<feature type="transmembrane region" description="Helical" evidence="6">
    <location>
        <begin position="159"/>
        <end position="181"/>
    </location>
</feature>
<sequence length="317" mass="32584">MSHQVSPFKIFWDRAGMLVVFAALFATCSVAVPGFRSAANMEGLLLSVSTIGIIACTMLFCLAAGAFDLSVGSIVACVGVVTAVITNRTDSVALGLAAGLGTGALVGLVNGVLIAKAGINALIATLATMQIVRGLGYLVSDGRAVGVVREEFFTLGNSAFAGLPTPVWICLGCFALFGFLIERTTFGRNTLALGGNAEAARLAGIGIDRLRITIFTLQGLLSAVAGIVLASRMTSGQPMVAQGLELDVISACVLGGVSLNGGIGKMSYVIAGVLIMGTVRNAMNLLNVPTFYQYIASGLILLAAVGFDRLKQRGTRA</sequence>
<keyword evidence="5 6" id="KW-0472">Membrane</keyword>
<feature type="transmembrane region" description="Helical" evidence="6">
    <location>
        <begin position="212"/>
        <end position="233"/>
    </location>
</feature>
<dbReference type="CDD" id="cd06579">
    <property type="entry name" value="TM_PBP1_transp_AraH_like"/>
    <property type="match status" value="1"/>
</dbReference>
<dbReference type="PANTHER" id="PTHR32196:SF37">
    <property type="entry name" value="L-ARABINOSE TRANSPORT SYSTEM PERMEASE PROTEIN ARAH"/>
    <property type="match status" value="1"/>
</dbReference>
<name>A0A1D8AUP5_9BACT</name>
<evidence type="ECO:0000256" key="1">
    <source>
        <dbReference type="ARBA" id="ARBA00004651"/>
    </source>
</evidence>
<evidence type="ECO:0000256" key="2">
    <source>
        <dbReference type="ARBA" id="ARBA00022475"/>
    </source>
</evidence>
<feature type="transmembrane region" description="Helical" evidence="6">
    <location>
        <begin position="44"/>
        <end position="62"/>
    </location>
</feature>
<dbReference type="GO" id="GO:0005886">
    <property type="term" value="C:plasma membrane"/>
    <property type="evidence" value="ECO:0007669"/>
    <property type="project" value="UniProtKB-SubCell"/>
</dbReference>
<keyword evidence="2" id="KW-1003">Cell membrane</keyword>
<comment type="subcellular location">
    <subcellularLocation>
        <location evidence="1">Cell membrane</location>
        <topology evidence="1">Multi-pass membrane protein</topology>
    </subcellularLocation>
</comment>
<dbReference type="STRING" id="1838286.Verru16b_01639"/>
<keyword evidence="3 6" id="KW-0812">Transmembrane</keyword>
<dbReference type="EMBL" id="CP016094">
    <property type="protein sequence ID" value="AOS44576.1"/>
    <property type="molecule type" value="Genomic_DNA"/>
</dbReference>
<reference evidence="7 8" key="1">
    <citation type="submission" date="2016-06" db="EMBL/GenBank/DDBJ databases">
        <title>Three novel species with peptidoglycan cell walls form the new genus Lacunisphaera gen. nov. in the family Opitutaceae of the verrucomicrobial subdivision 4.</title>
        <authorList>
            <person name="Rast P."/>
            <person name="Gloeckner I."/>
            <person name="Jogler M."/>
            <person name="Boedeker C."/>
            <person name="Jeske O."/>
            <person name="Wiegand S."/>
            <person name="Reinhardt R."/>
            <person name="Schumann P."/>
            <person name="Rohde M."/>
            <person name="Spring S."/>
            <person name="Gloeckner F.O."/>
            <person name="Jogler C."/>
        </authorList>
    </citation>
    <scope>NUCLEOTIDE SEQUENCE [LARGE SCALE GENOMIC DNA]</scope>
    <source>
        <strain evidence="7 8">IG16b</strain>
    </source>
</reference>
<accession>A0A1D8AUP5</accession>
<dbReference type="RefSeq" id="WP_069961812.1">
    <property type="nucleotide sequence ID" value="NZ_CP016094.1"/>
</dbReference>
<organism evidence="7 8">
    <name type="scientific">Lacunisphaera limnophila</name>
    <dbReference type="NCBI Taxonomy" id="1838286"/>
    <lineage>
        <taxon>Bacteria</taxon>
        <taxon>Pseudomonadati</taxon>
        <taxon>Verrucomicrobiota</taxon>
        <taxon>Opitutia</taxon>
        <taxon>Opitutales</taxon>
        <taxon>Opitutaceae</taxon>
        <taxon>Lacunisphaera</taxon>
    </lineage>
</organism>
<feature type="transmembrane region" description="Helical" evidence="6">
    <location>
        <begin position="291"/>
        <end position="310"/>
    </location>
</feature>
<feature type="transmembrane region" description="Helical" evidence="6">
    <location>
        <begin position="12"/>
        <end position="32"/>
    </location>
</feature>
<dbReference type="PANTHER" id="PTHR32196">
    <property type="entry name" value="ABC TRANSPORTER PERMEASE PROTEIN YPHD-RELATED-RELATED"/>
    <property type="match status" value="1"/>
</dbReference>
<protein>
    <submittedName>
        <fullName evidence="7">Ribose transport system permease protein RbsC</fullName>
    </submittedName>
</protein>
<gene>
    <name evidence="7" type="primary">rbsC_4</name>
    <name evidence="7" type="ORF">Verru16b_01639</name>
</gene>
<evidence type="ECO:0000256" key="5">
    <source>
        <dbReference type="ARBA" id="ARBA00023136"/>
    </source>
</evidence>
<keyword evidence="4 6" id="KW-1133">Transmembrane helix</keyword>
<evidence type="ECO:0000313" key="7">
    <source>
        <dbReference type="EMBL" id="AOS44576.1"/>
    </source>
</evidence>
<keyword evidence="8" id="KW-1185">Reference proteome</keyword>
<dbReference type="GO" id="GO:0022857">
    <property type="term" value="F:transmembrane transporter activity"/>
    <property type="evidence" value="ECO:0007669"/>
    <property type="project" value="InterPro"/>
</dbReference>
<dbReference type="KEGG" id="obg:Verru16b_01639"/>
<dbReference type="AlphaFoldDB" id="A0A1D8AUP5"/>